<sequence>ALAGLTGELETNGQLWAVEGVFFAQPRILRIRSDTHPPRIQQAIDITFQNGTAATGLDLVGIDLLSPGFVLADRASTSLLILNANGVIQDSIEVNGTDDISGVAYEEDVGYVVTVPNGTVIVCDLTPTCGVSVFQYPLDNATTGTVGLRDIVALDNETFLFLETDDQAGFDASVRRIYKADLGDQVDLEKELVEDFLLELKDLRGPVLPMFNSLAVTGDPDDEENHKLTLWVVNDNEGTDNTNGETQLLPFVQHFYE</sequence>
<keyword evidence="3" id="KW-1185">Reference proteome</keyword>
<comment type="caution">
    <text evidence="2">The sequence shown here is derived from an EMBL/GenBank/DDBJ whole genome shotgun (WGS) entry which is preliminary data.</text>
</comment>
<evidence type="ECO:0000259" key="1">
    <source>
        <dbReference type="Pfam" id="PF13449"/>
    </source>
</evidence>
<accession>A0A812SY49</accession>
<dbReference type="Pfam" id="PF13449">
    <property type="entry name" value="Phytase-like"/>
    <property type="match status" value="1"/>
</dbReference>
<dbReference type="Proteomes" id="UP000649617">
    <property type="component" value="Unassembled WGS sequence"/>
</dbReference>
<dbReference type="EMBL" id="CAJNIZ010027969">
    <property type="protein sequence ID" value="CAE7504325.1"/>
    <property type="molecule type" value="Genomic_DNA"/>
</dbReference>
<reference evidence="2" key="1">
    <citation type="submission" date="2021-02" db="EMBL/GenBank/DDBJ databases">
        <authorList>
            <person name="Dougan E. K."/>
            <person name="Rhodes N."/>
            <person name="Thang M."/>
            <person name="Chan C."/>
        </authorList>
    </citation>
    <scope>NUCLEOTIDE SEQUENCE</scope>
</reference>
<evidence type="ECO:0000313" key="3">
    <source>
        <dbReference type="Proteomes" id="UP000649617"/>
    </source>
</evidence>
<feature type="domain" description="Phytase-like" evidence="1">
    <location>
        <begin position="131"/>
        <end position="237"/>
    </location>
</feature>
<dbReference type="OrthoDB" id="425936at2759"/>
<protein>
    <recommendedName>
        <fullName evidence="1">Phytase-like domain-containing protein</fullName>
    </recommendedName>
</protein>
<dbReference type="InterPro" id="IPR027372">
    <property type="entry name" value="Phytase-like_dom"/>
</dbReference>
<evidence type="ECO:0000313" key="2">
    <source>
        <dbReference type="EMBL" id="CAE7504325.1"/>
    </source>
</evidence>
<name>A0A812SY49_SYMPI</name>
<dbReference type="AlphaFoldDB" id="A0A812SY49"/>
<gene>
    <name evidence="2" type="ORF">SPIL2461_LOCUS13067</name>
</gene>
<proteinExistence type="predicted"/>
<feature type="non-terminal residue" evidence="2">
    <location>
        <position position="1"/>
    </location>
</feature>
<organism evidence="2 3">
    <name type="scientific">Symbiodinium pilosum</name>
    <name type="common">Dinoflagellate</name>
    <dbReference type="NCBI Taxonomy" id="2952"/>
    <lineage>
        <taxon>Eukaryota</taxon>
        <taxon>Sar</taxon>
        <taxon>Alveolata</taxon>
        <taxon>Dinophyceae</taxon>
        <taxon>Suessiales</taxon>
        <taxon>Symbiodiniaceae</taxon>
        <taxon>Symbiodinium</taxon>
    </lineage>
</organism>